<keyword evidence="9" id="KW-1185">Reference proteome</keyword>
<feature type="zinc finger region" description="C3H1-type" evidence="5">
    <location>
        <begin position="249"/>
        <end position="277"/>
    </location>
</feature>
<dbReference type="Proteomes" id="UP000030653">
    <property type="component" value="Unassembled WGS sequence"/>
</dbReference>
<feature type="compositionally biased region" description="Acidic residues" evidence="6">
    <location>
        <begin position="365"/>
        <end position="402"/>
    </location>
</feature>
<dbReference type="RefSeq" id="XP_040633314.1">
    <property type="nucleotide sequence ID" value="XM_040769570.1"/>
</dbReference>
<dbReference type="Pfam" id="PF00642">
    <property type="entry name" value="zf-CCCH"/>
    <property type="match status" value="1"/>
</dbReference>
<dbReference type="AlphaFoldDB" id="M5GCT9"/>
<dbReference type="HOGENOM" id="CLU_056795_1_0_1"/>
<keyword evidence="1 5" id="KW-0479">Metal-binding</keyword>
<dbReference type="STRING" id="1858805.M5GCT9"/>
<dbReference type="PANTHER" id="PTHR46156">
    <property type="entry name" value="CCCH ZINGC FINGER"/>
    <property type="match status" value="1"/>
</dbReference>
<dbReference type="GO" id="GO:0008270">
    <property type="term" value="F:zinc ion binding"/>
    <property type="evidence" value="ECO:0007669"/>
    <property type="project" value="UniProtKB-KW"/>
</dbReference>
<evidence type="ECO:0000256" key="6">
    <source>
        <dbReference type="SAM" id="MobiDB-lite"/>
    </source>
</evidence>
<evidence type="ECO:0000313" key="9">
    <source>
        <dbReference type="Proteomes" id="UP000030653"/>
    </source>
</evidence>
<keyword evidence="4 5" id="KW-0862">Zinc</keyword>
<dbReference type="OrthoDB" id="410307at2759"/>
<feature type="domain" description="C3H1-type" evidence="7">
    <location>
        <begin position="165"/>
        <end position="191"/>
    </location>
</feature>
<feature type="zinc finger region" description="C3H1-type" evidence="5">
    <location>
        <begin position="220"/>
        <end position="248"/>
    </location>
</feature>
<feature type="domain" description="C3H1-type" evidence="7">
    <location>
        <begin position="192"/>
        <end position="219"/>
    </location>
</feature>
<evidence type="ECO:0000256" key="5">
    <source>
        <dbReference type="PROSITE-ProRule" id="PRU00723"/>
    </source>
</evidence>
<feature type="region of interest" description="Disordered" evidence="6">
    <location>
        <begin position="340"/>
        <end position="410"/>
    </location>
</feature>
<proteinExistence type="predicted"/>
<dbReference type="SMART" id="SM00356">
    <property type="entry name" value="ZnF_C3H1"/>
    <property type="match status" value="4"/>
</dbReference>
<dbReference type="PANTHER" id="PTHR46156:SF1">
    <property type="entry name" value="ZINC FINGER CCCH DOMAIN-CONTAINING PROTEIN 3"/>
    <property type="match status" value="1"/>
</dbReference>
<dbReference type="GO" id="GO:0005634">
    <property type="term" value="C:nucleus"/>
    <property type="evidence" value="ECO:0007669"/>
    <property type="project" value="TreeGrafter"/>
</dbReference>
<dbReference type="InterPro" id="IPR000571">
    <property type="entry name" value="Znf_CCCH"/>
</dbReference>
<evidence type="ECO:0000259" key="7">
    <source>
        <dbReference type="PROSITE" id="PS50103"/>
    </source>
</evidence>
<dbReference type="Gene3D" id="4.10.1000.10">
    <property type="entry name" value="Zinc finger, CCCH-type"/>
    <property type="match status" value="2"/>
</dbReference>
<reference evidence="8 9" key="1">
    <citation type="journal article" date="2012" name="Science">
        <title>The Paleozoic origin of enzymatic lignin decomposition reconstructed from 31 fungal genomes.</title>
        <authorList>
            <person name="Floudas D."/>
            <person name="Binder M."/>
            <person name="Riley R."/>
            <person name="Barry K."/>
            <person name="Blanchette R.A."/>
            <person name="Henrissat B."/>
            <person name="Martinez A.T."/>
            <person name="Otillar R."/>
            <person name="Spatafora J.W."/>
            <person name="Yadav J.S."/>
            <person name="Aerts A."/>
            <person name="Benoit I."/>
            <person name="Boyd A."/>
            <person name="Carlson A."/>
            <person name="Copeland A."/>
            <person name="Coutinho P.M."/>
            <person name="de Vries R.P."/>
            <person name="Ferreira P."/>
            <person name="Findley K."/>
            <person name="Foster B."/>
            <person name="Gaskell J."/>
            <person name="Glotzer D."/>
            <person name="Gorecki P."/>
            <person name="Heitman J."/>
            <person name="Hesse C."/>
            <person name="Hori C."/>
            <person name="Igarashi K."/>
            <person name="Jurgens J.A."/>
            <person name="Kallen N."/>
            <person name="Kersten P."/>
            <person name="Kohler A."/>
            <person name="Kuees U."/>
            <person name="Kumar T.K.A."/>
            <person name="Kuo A."/>
            <person name="LaButti K."/>
            <person name="Larrondo L.F."/>
            <person name="Lindquist E."/>
            <person name="Ling A."/>
            <person name="Lombard V."/>
            <person name="Lucas S."/>
            <person name="Lundell T."/>
            <person name="Martin R."/>
            <person name="McLaughlin D.J."/>
            <person name="Morgenstern I."/>
            <person name="Morin E."/>
            <person name="Murat C."/>
            <person name="Nagy L.G."/>
            <person name="Nolan M."/>
            <person name="Ohm R.A."/>
            <person name="Patyshakuliyeva A."/>
            <person name="Rokas A."/>
            <person name="Ruiz-Duenas F.J."/>
            <person name="Sabat G."/>
            <person name="Salamov A."/>
            <person name="Samejima M."/>
            <person name="Schmutz J."/>
            <person name="Slot J.C."/>
            <person name="St John F."/>
            <person name="Stenlid J."/>
            <person name="Sun H."/>
            <person name="Sun S."/>
            <person name="Syed K."/>
            <person name="Tsang A."/>
            <person name="Wiebenga A."/>
            <person name="Young D."/>
            <person name="Pisabarro A."/>
            <person name="Eastwood D.C."/>
            <person name="Martin F."/>
            <person name="Cullen D."/>
            <person name="Grigoriev I.V."/>
            <person name="Hibbett D.S."/>
        </authorList>
    </citation>
    <scope>NUCLEOTIDE SEQUENCE [LARGE SCALE GENOMIC DNA]</scope>
    <source>
        <strain evidence="8 9">DJM-731 SS1</strain>
    </source>
</reference>
<gene>
    <name evidence="8" type="ORF">DACRYDRAFT_113130</name>
</gene>
<dbReference type="InterPro" id="IPR036855">
    <property type="entry name" value="Znf_CCCH_sf"/>
</dbReference>
<evidence type="ECO:0000256" key="2">
    <source>
        <dbReference type="ARBA" id="ARBA00022737"/>
    </source>
</evidence>
<evidence type="ECO:0000256" key="1">
    <source>
        <dbReference type="ARBA" id="ARBA00022723"/>
    </source>
</evidence>
<keyword evidence="3 5" id="KW-0863">Zinc-finger</keyword>
<dbReference type="SUPFAM" id="SSF90229">
    <property type="entry name" value="CCCH zinc finger"/>
    <property type="match status" value="2"/>
</dbReference>
<organism evidence="8 9">
    <name type="scientific">Dacryopinax primogenitus (strain DJM 731)</name>
    <name type="common">Brown rot fungus</name>
    <dbReference type="NCBI Taxonomy" id="1858805"/>
    <lineage>
        <taxon>Eukaryota</taxon>
        <taxon>Fungi</taxon>
        <taxon>Dikarya</taxon>
        <taxon>Basidiomycota</taxon>
        <taxon>Agaricomycotina</taxon>
        <taxon>Dacrymycetes</taxon>
        <taxon>Dacrymycetales</taxon>
        <taxon>Dacrymycetaceae</taxon>
        <taxon>Dacryopinax</taxon>
    </lineage>
</organism>
<protein>
    <recommendedName>
        <fullName evidence="7">C3H1-type domain-containing protein</fullName>
    </recommendedName>
</protein>
<dbReference type="OMA" id="MTLNNNR"/>
<feature type="zinc finger region" description="C3H1-type" evidence="5">
    <location>
        <begin position="165"/>
        <end position="191"/>
    </location>
</feature>
<dbReference type="FunFam" id="4.10.1000.10:FF:000022">
    <property type="entry name" value="Zinc finger CCCH domain-containing protein 7"/>
    <property type="match status" value="1"/>
</dbReference>
<dbReference type="PROSITE" id="PS50103">
    <property type="entry name" value="ZF_C3H1"/>
    <property type="match status" value="4"/>
</dbReference>
<feature type="domain" description="C3H1-type" evidence="7">
    <location>
        <begin position="220"/>
        <end position="248"/>
    </location>
</feature>
<evidence type="ECO:0000256" key="4">
    <source>
        <dbReference type="ARBA" id="ARBA00022833"/>
    </source>
</evidence>
<accession>M5GCT9</accession>
<evidence type="ECO:0000256" key="3">
    <source>
        <dbReference type="ARBA" id="ARBA00022771"/>
    </source>
</evidence>
<name>M5GCT9_DACPD</name>
<feature type="domain" description="C3H1-type" evidence="7">
    <location>
        <begin position="249"/>
        <end position="277"/>
    </location>
</feature>
<dbReference type="EMBL" id="JH795855">
    <property type="protein sequence ID" value="EJU06420.1"/>
    <property type="molecule type" value="Genomic_DNA"/>
</dbReference>
<evidence type="ECO:0000313" key="8">
    <source>
        <dbReference type="EMBL" id="EJU06420.1"/>
    </source>
</evidence>
<keyword evidence="2" id="KW-0677">Repeat</keyword>
<dbReference type="GeneID" id="63684632"/>
<feature type="zinc finger region" description="C3H1-type" evidence="5">
    <location>
        <begin position="192"/>
        <end position="219"/>
    </location>
</feature>
<sequence>MSTDAALLAEIAKLKGAINQHKSNQQHQPAIRSYPTRGGYGLRRSYRGAYRPPYAVPRPPAAEEKEVVIGGVAYITDGKKMTRKDVVNRPVQRAPSRPGSVGSPSAIGSDYVSLDMDGGEIKKPSAVSQSDLTAKRTRLNNLTLILNKAQAERYRRRQPSATKPGREKKQCPFFTRTGICTRGRTCRYQHDPEKVAMCPKWLKGDCPNGDSCPLSHQPTPQRMPFCVHFANAGRCKNGDSCMYPHVHLGATAGICRDFAVLGYCEKGADCDKKHVRECPDFADTGVCKNRHCRLPHVIRAKHAAKAKDAEDDAAVVSAGHPISTGKRKADFEDILDQTHGAKKQKVDESYASFADEPEFIPLTFEESEEDEEPQEGESEEDTDEDEEDDADNVEEEDDDVHDDADLVINA</sequence>